<comment type="caution">
    <text evidence="10">The sequence shown here is derived from an EMBL/GenBank/DDBJ whole genome shotgun (WGS) entry which is preliminary data.</text>
</comment>
<feature type="domain" description="RIO-type" evidence="9">
    <location>
        <begin position="41"/>
        <end position="144"/>
    </location>
</feature>
<evidence type="ECO:0000259" key="9">
    <source>
        <dbReference type="Pfam" id="PF01163"/>
    </source>
</evidence>
<evidence type="ECO:0000256" key="1">
    <source>
        <dbReference type="ARBA" id="ARBA00012513"/>
    </source>
</evidence>
<dbReference type="Gene3D" id="1.10.510.10">
    <property type="entry name" value="Transferase(Phosphotransferase) domain 1"/>
    <property type="match status" value="1"/>
</dbReference>
<evidence type="ECO:0000313" key="11">
    <source>
        <dbReference type="Proteomes" id="UP000295496"/>
    </source>
</evidence>
<reference evidence="10 11" key="1">
    <citation type="submission" date="2019-03" db="EMBL/GenBank/DDBJ databases">
        <title>Genomic Encyclopedia of Type Strains, Phase IV (KMG-IV): sequencing the most valuable type-strain genomes for metagenomic binning, comparative biology and taxonomic classification.</title>
        <authorList>
            <person name="Goeker M."/>
        </authorList>
    </citation>
    <scope>NUCLEOTIDE SEQUENCE [LARGE SCALE GENOMIC DNA]</scope>
    <source>
        <strain evidence="10 11">DSM 10053</strain>
    </source>
</reference>
<evidence type="ECO:0000256" key="4">
    <source>
        <dbReference type="ARBA" id="ARBA00022741"/>
    </source>
</evidence>
<keyword evidence="4" id="KW-0547">Nucleotide-binding</keyword>
<dbReference type="GO" id="GO:0004674">
    <property type="term" value="F:protein serine/threonine kinase activity"/>
    <property type="evidence" value="ECO:0007669"/>
    <property type="project" value="UniProtKB-KW"/>
</dbReference>
<keyword evidence="6" id="KW-0067">ATP-binding</keyword>
<sequence length="241" mass="28598">MTLEQYAQSLCSQHPDKRIYPFEFENKRYWLKQPEKPKGSQRLLKTFPHKAFHREVERLLKLKQKNAPIPHIYIANDNMLVMEDAGLSVSHWLSNRNISSEQKQQILNDSAIALAKLHKQKLIHGRPFVKDILWKDGIVSFVDFEVDAVSNNPIQQQIQDNILFMIGLCREQAITKEQIRQTILTYKNYTEQHIWQTTLNKLRYYRWAYWLLLPFKSIAGKDLKALYLLIEICYKDDILVK</sequence>
<evidence type="ECO:0000256" key="8">
    <source>
        <dbReference type="ARBA" id="ARBA00048679"/>
    </source>
</evidence>
<evidence type="ECO:0000256" key="5">
    <source>
        <dbReference type="ARBA" id="ARBA00022777"/>
    </source>
</evidence>
<evidence type="ECO:0000256" key="6">
    <source>
        <dbReference type="ARBA" id="ARBA00022840"/>
    </source>
</evidence>
<dbReference type="InterPro" id="IPR018934">
    <property type="entry name" value="RIO_dom"/>
</dbReference>
<dbReference type="Proteomes" id="UP000295496">
    <property type="component" value="Unassembled WGS sequence"/>
</dbReference>
<evidence type="ECO:0000313" key="10">
    <source>
        <dbReference type="EMBL" id="TCK66997.1"/>
    </source>
</evidence>
<keyword evidence="5" id="KW-0418">Kinase</keyword>
<keyword evidence="2" id="KW-0723">Serine/threonine-protein kinase</keyword>
<dbReference type="InterPro" id="IPR011009">
    <property type="entry name" value="Kinase-like_dom_sf"/>
</dbReference>
<dbReference type="OrthoDB" id="5564772at2"/>
<keyword evidence="11" id="KW-1185">Reference proteome</keyword>
<evidence type="ECO:0000256" key="7">
    <source>
        <dbReference type="ARBA" id="ARBA00047899"/>
    </source>
</evidence>
<keyword evidence="3" id="KW-0808">Transferase</keyword>
<dbReference type="EC" id="2.7.11.1" evidence="1"/>
<comment type="catalytic activity">
    <reaction evidence="7">
        <text>L-threonyl-[protein] + ATP = O-phospho-L-threonyl-[protein] + ADP + H(+)</text>
        <dbReference type="Rhea" id="RHEA:46608"/>
        <dbReference type="Rhea" id="RHEA-COMP:11060"/>
        <dbReference type="Rhea" id="RHEA-COMP:11605"/>
        <dbReference type="ChEBI" id="CHEBI:15378"/>
        <dbReference type="ChEBI" id="CHEBI:30013"/>
        <dbReference type="ChEBI" id="CHEBI:30616"/>
        <dbReference type="ChEBI" id="CHEBI:61977"/>
        <dbReference type="ChEBI" id="CHEBI:456216"/>
        <dbReference type="EC" id="2.7.11.1"/>
    </reaction>
</comment>
<dbReference type="EMBL" id="SMGJ01000008">
    <property type="protein sequence ID" value="TCK66997.1"/>
    <property type="molecule type" value="Genomic_DNA"/>
</dbReference>
<gene>
    <name evidence="10" type="ORF">EV692_2118</name>
</gene>
<evidence type="ECO:0000256" key="2">
    <source>
        <dbReference type="ARBA" id="ARBA00022527"/>
    </source>
</evidence>
<dbReference type="SUPFAM" id="SSF56112">
    <property type="entry name" value="Protein kinase-like (PK-like)"/>
    <property type="match status" value="1"/>
</dbReference>
<comment type="catalytic activity">
    <reaction evidence="8">
        <text>L-seryl-[protein] + ATP = O-phospho-L-seryl-[protein] + ADP + H(+)</text>
        <dbReference type="Rhea" id="RHEA:17989"/>
        <dbReference type="Rhea" id="RHEA-COMP:9863"/>
        <dbReference type="Rhea" id="RHEA-COMP:11604"/>
        <dbReference type="ChEBI" id="CHEBI:15378"/>
        <dbReference type="ChEBI" id="CHEBI:29999"/>
        <dbReference type="ChEBI" id="CHEBI:30616"/>
        <dbReference type="ChEBI" id="CHEBI:83421"/>
        <dbReference type="ChEBI" id="CHEBI:456216"/>
        <dbReference type="EC" id="2.7.11.1"/>
    </reaction>
</comment>
<dbReference type="Pfam" id="PF01163">
    <property type="entry name" value="RIO1"/>
    <property type="match status" value="1"/>
</dbReference>
<dbReference type="AlphaFoldDB" id="A0A4R1KR45"/>
<dbReference type="RefSeq" id="WP_132302692.1">
    <property type="nucleotide sequence ID" value="NZ_CP170642.1"/>
</dbReference>
<organism evidence="10 11">
    <name type="scientific">Lonepinella koalarum</name>
    <dbReference type="NCBI Taxonomy" id="53417"/>
    <lineage>
        <taxon>Bacteria</taxon>
        <taxon>Pseudomonadati</taxon>
        <taxon>Pseudomonadota</taxon>
        <taxon>Gammaproteobacteria</taxon>
        <taxon>Pasteurellales</taxon>
        <taxon>Pasteurellaceae</taxon>
        <taxon>Lonepinella</taxon>
    </lineage>
</organism>
<evidence type="ECO:0000256" key="3">
    <source>
        <dbReference type="ARBA" id="ARBA00022679"/>
    </source>
</evidence>
<name>A0A4R1KR45_9PAST</name>
<dbReference type="GO" id="GO:0005524">
    <property type="term" value="F:ATP binding"/>
    <property type="evidence" value="ECO:0007669"/>
    <property type="project" value="UniProtKB-KW"/>
</dbReference>
<accession>A0A4R1KR45</accession>
<protein>
    <recommendedName>
        <fullName evidence="1">non-specific serine/threonine protein kinase</fullName>
        <ecNumber evidence="1">2.7.11.1</ecNumber>
    </recommendedName>
</protein>
<proteinExistence type="predicted"/>